<dbReference type="EMBL" id="JABSTU010000001">
    <property type="protein sequence ID" value="KAH8039293.1"/>
    <property type="molecule type" value="Genomic_DNA"/>
</dbReference>
<dbReference type="Proteomes" id="UP000821866">
    <property type="component" value="Chromosome 1"/>
</dbReference>
<proteinExistence type="predicted"/>
<accession>A0A9J6EYM9</accession>
<sequence>MRVTEGRTQHYSKATAKWYPGDEDGVKKQPDPLPAVPPRQKKCLTRFHPRCLYDRRYGQDLKWTDKKKGIFRIRWSGHPLISQWEPEPVQLFKDWSMKLKKWNEEDLLNFTKAKTRVHVDLSTAEHVETLKRDDRAAAGLR</sequence>
<dbReference type="SUPFAM" id="SSF46785">
    <property type="entry name" value="Winged helix' DNA-binding domain"/>
    <property type="match status" value="1"/>
</dbReference>
<reference evidence="3" key="1">
    <citation type="journal article" date="2020" name="Cell">
        <title>Large-Scale Comparative Analyses of Tick Genomes Elucidate Their Genetic Diversity and Vector Capacities.</title>
        <authorList>
            <consortium name="Tick Genome and Microbiome Consortium (TIGMIC)"/>
            <person name="Jia N."/>
            <person name="Wang J."/>
            <person name="Shi W."/>
            <person name="Du L."/>
            <person name="Sun Y."/>
            <person name="Zhan W."/>
            <person name="Jiang J.F."/>
            <person name="Wang Q."/>
            <person name="Zhang B."/>
            <person name="Ji P."/>
            <person name="Bell-Sakyi L."/>
            <person name="Cui X.M."/>
            <person name="Yuan T.T."/>
            <person name="Jiang B.G."/>
            <person name="Yang W.F."/>
            <person name="Lam T.T."/>
            <person name="Chang Q.C."/>
            <person name="Ding S.J."/>
            <person name="Wang X.J."/>
            <person name="Zhu J.G."/>
            <person name="Ruan X.D."/>
            <person name="Zhao L."/>
            <person name="Wei J.T."/>
            <person name="Ye R.Z."/>
            <person name="Que T.C."/>
            <person name="Du C.H."/>
            <person name="Zhou Y.H."/>
            <person name="Cheng J.X."/>
            <person name="Dai P.F."/>
            <person name="Guo W.B."/>
            <person name="Han X.H."/>
            <person name="Huang E.J."/>
            <person name="Li L.F."/>
            <person name="Wei W."/>
            <person name="Gao Y.C."/>
            <person name="Liu J.Z."/>
            <person name="Shao H.Z."/>
            <person name="Wang X."/>
            <person name="Wang C.C."/>
            <person name="Yang T.C."/>
            <person name="Huo Q.B."/>
            <person name="Li W."/>
            <person name="Chen H.Y."/>
            <person name="Chen S.E."/>
            <person name="Zhou L.G."/>
            <person name="Ni X.B."/>
            <person name="Tian J.H."/>
            <person name="Sheng Y."/>
            <person name="Liu T."/>
            <person name="Pan Y.S."/>
            <person name="Xia L.Y."/>
            <person name="Li J."/>
            <person name="Zhao F."/>
            <person name="Cao W.C."/>
        </authorList>
    </citation>
    <scope>NUCLEOTIDE SEQUENCE</scope>
    <source>
        <strain evidence="3">Rmic-2018</strain>
    </source>
</reference>
<dbReference type="AlphaFoldDB" id="A0A9J6EYM9"/>
<evidence type="ECO:0000256" key="1">
    <source>
        <dbReference type="SAM" id="MobiDB-lite"/>
    </source>
</evidence>
<protein>
    <recommendedName>
        <fullName evidence="2">IRF tryptophan pentad repeat domain-containing protein</fullName>
    </recommendedName>
</protein>
<evidence type="ECO:0000313" key="3">
    <source>
        <dbReference type="EMBL" id="KAH8039293.1"/>
    </source>
</evidence>
<keyword evidence="4" id="KW-1185">Reference proteome</keyword>
<evidence type="ECO:0000313" key="4">
    <source>
        <dbReference type="Proteomes" id="UP000821866"/>
    </source>
</evidence>
<name>A0A9J6EYM9_RHIMP</name>
<dbReference type="InterPro" id="IPR036388">
    <property type="entry name" value="WH-like_DNA-bd_sf"/>
</dbReference>
<gene>
    <name evidence="3" type="ORF">HPB51_005539</name>
</gene>
<organism evidence="3 4">
    <name type="scientific">Rhipicephalus microplus</name>
    <name type="common">Cattle tick</name>
    <name type="synonym">Boophilus microplus</name>
    <dbReference type="NCBI Taxonomy" id="6941"/>
    <lineage>
        <taxon>Eukaryota</taxon>
        <taxon>Metazoa</taxon>
        <taxon>Ecdysozoa</taxon>
        <taxon>Arthropoda</taxon>
        <taxon>Chelicerata</taxon>
        <taxon>Arachnida</taxon>
        <taxon>Acari</taxon>
        <taxon>Parasitiformes</taxon>
        <taxon>Ixodida</taxon>
        <taxon>Ixodoidea</taxon>
        <taxon>Ixodidae</taxon>
        <taxon>Rhipicephalinae</taxon>
        <taxon>Rhipicephalus</taxon>
        <taxon>Boophilus</taxon>
    </lineage>
</organism>
<dbReference type="Pfam" id="PF00605">
    <property type="entry name" value="IRF"/>
    <property type="match status" value="1"/>
</dbReference>
<feature type="domain" description="IRF tryptophan pentad repeat" evidence="2">
    <location>
        <begin position="59"/>
        <end position="135"/>
    </location>
</feature>
<dbReference type="GO" id="GO:0000976">
    <property type="term" value="F:transcription cis-regulatory region binding"/>
    <property type="evidence" value="ECO:0007669"/>
    <property type="project" value="InterPro"/>
</dbReference>
<dbReference type="InterPro" id="IPR036390">
    <property type="entry name" value="WH_DNA-bd_sf"/>
</dbReference>
<reference evidence="3" key="2">
    <citation type="submission" date="2021-09" db="EMBL/GenBank/DDBJ databases">
        <authorList>
            <person name="Jia N."/>
            <person name="Wang J."/>
            <person name="Shi W."/>
            <person name="Du L."/>
            <person name="Sun Y."/>
            <person name="Zhan W."/>
            <person name="Jiang J."/>
            <person name="Wang Q."/>
            <person name="Zhang B."/>
            <person name="Ji P."/>
            <person name="Sakyi L.B."/>
            <person name="Cui X."/>
            <person name="Yuan T."/>
            <person name="Jiang B."/>
            <person name="Yang W."/>
            <person name="Lam T.T.-Y."/>
            <person name="Chang Q."/>
            <person name="Ding S."/>
            <person name="Wang X."/>
            <person name="Zhu J."/>
            <person name="Ruan X."/>
            <person name="Zhao L."/>
            <person name="Wei J."/>
            <person name="Que T."/>
            <person name="Du C."/>
            <person name="Cheng J."/>
            <person name="Dai P."/>
            <person name="Han X."/>
            <person name="Huang E."/>
            <person name="Gao Y."/>
            <person name="Liu J."/>
            <person name="Shao H."/>
            <person name="Ye R."/>
            <person name="Li L."/>
            <person name="Wei W."/>
            <person name="Wang X."/>
            <person name="Wang C."/>
            <person name="Huo Q."/>
            <person name="Li W."/>
            <person name="Guo W."/>
            <person name="Chen H."/>
            <person name="Chen S."/>
            <person name="Zhou L."/>
            <person name="Zhou L."/>
            <person name="Ni X."/>
            <person name="Tian J."/>
            <person name="Zhou Y."/>
            <person name="Sheng Y."/>
            <person name="Liu T."/>
            <person name="Pan Y."/>
            <person name="Xia L."/>
            <person name="Li J."/>
            <person name="Zhao F."/>
            <person name="Cao W."/>
        </authorList>
    </citation>
    <scope>NUCLEOTIDE SEQUENCE</scope>
    <source>
        <strain evidence="3">Rmic-2018</strain>
        <tissue evidence="3">Larvae</tissue>
    </source>
</reference>
<evidence type="ECO:0000259" key="2">
    <source>
        <dbReference type="Pfam" id="PF00605"/>
    </source>
</evidence>
<feature type="region of interest" description="Disordered" evidence="1">
    <location>
        <begin position="1"/>
        <end position="40"/>
    </location>
</feature>
<dbReference type="Gene3D" id="1.10.10.10">
    <property type="entry name" value="Winged helix-like DNA-binding domain superfamily/Winged helix DNA-binding domain"/>
    <property type="match status" value="1"/>
</dbReference>
<dbReference type="InterPro" id="IPR001346">
    <property type="entry name" value="Interferon_reg_fact_DNA-bd_dom"/>
</dbReference>
<comment type="caution">
    <text evidence="3">The sequence shown here is derived from an EMBL/GenBank/DDBJ whole genome shotgun (WGS) entry which is preliminary data.</text>
</comment>